<dbReference type="GO" id="GO:0043799">
    <property type="term" value="F:glycine oxidase activity"/>
    <property type="evidence" value="ECO:0007669"/>
    <property type="project" value="UniProtKB-EC"/>
</dbReference>
<evidence type="ECO:0000256" key="3">
    <source>
        <dbReference type="ARBA" id="ARBA00023002"/>
    </source>
</evidence>
<dbReference type="GO" id="GO:0005737">
    <property type="term" value="C:cytoplasm"/>
    <property type="evidence" value="ECO:0007669"/>
    <property type="project" value="TreeGrafter"/>
</dbReference>
<comment type="catalytic activity">
    <reaction evidence="4">
        <text>glycine + O2 + H2O = glyoxylate + H2O2 + NH4(+)</text>
        <dbReference type="Rhea" id="RHEA:11532"/>
        <dbReference type="ChEBI" id="CHEBI:15377"/>
        <dbReference type="ChEBI" id="CHEBI:15379"/>
        <dbReference type="ChEBI" id="CHEBI:16240"/>
        <dbReference type="ChEBI" id="CHEBI:28938"/>
        <dbReference type="ChEBI" id="CHEBI:36655"/>
        <dbReference type="ChEBI" id="CHEBI:57305"/>
        <dbReference type="EC" id="1.4.3.19"/>
    </reaction>
</comment>
<name>A0A927PN10_9ACTN</name>
<dbReference type="SUPFAM" id="SSF54373">
    <property type="entry name" value="FAD-linked reductases, C-terminal domain"/>
    <property type="match status" value="1"/>
</dbReference>
<dbReference type="EMBL" id="JACYWE010000008">
    <property type="protein sequence ID" value="MBD8507397.1"/>
    <property type="molecule type" value="Genomic_DNA"/>
</dbReference>
<dbReference type="RefSeq" id="WP_192039865.1">
    <property type="nucleotide sequence ID" value="NZ_JACYWE010000008.1"/>
</dbReference>
<dbReference type="Proteomes" id="UP000642993">
    <property type="component" value="Unassembled WGS sequence"/>
</dbReference>
<comment type="caution">
    <text evidence="7">The sequence shown here is derived from an EMBL/GenBank/DDBJ whole genome shotgun (WGS) entry which is preliminary data.</text>
</comment>
<dbReference type="Gene3D" id="3.50.50.60">
    <property type="entry name" value="FAD/NAD(P)-binding domain"/>
    <property type="match status" value="1"/>
</dbReference>
<dbReference type="GO" id="GO:0050660">
    <property type="term" value="F:flavin adenine dinucleotide binding"/>
    <property type="evidence" value="ECO:0007669"/>
    <property type="project" value="InterPro"/>
</dbReference>
<dbReference type="EC" id="1.4.3.19" evidence="5"/>
<evidence type="ECO:0000256" key="1">
    <source>
        <dbReference type="ARBA" id="ARBA00004948"/>
    </source>
</evidence>
<keyword evidence="2" id="KW-0784">Thiamine biosynthesis</keyword>
<evidence type="ECO:0000259" key="6">
    <source>
        <dbReference type="Pfam" id="PF01266"/>
    </source>
</evidence>
<protein>
    <recommendedName>
        <fullName evidence="5">glycine oxidase</fullName>
        <ecNumber evidence="5">1.4.3.19</ecNumber>
    </recommendedName>
</protein>
<evidence type="ECO:0000256" key="5">
    <source>
        <dbReference type="ARBA" id="ARBA00050018"/>
    </source>
</evidence>
<dbReference type="AlphaFoldDB" id="A0A927PN10"/>
<organism evidence="7 8">
    <name type="scientific">Lolliginicoccus lacisalsi</name>
    <dbReference type="NCBI Taxonomy" id="2742202"/>
    <lineage>
        <taxon>Bacteria</taxon>
        <taxon>Bacillati</taxon>
        <taxon>Actinomycetota</taxon>
        <taxon>Actinomycetes</taxon>
        <taxon>Mycobacteriales</taxon>
        <taxon>Hoyosellaceae</taxon>
        <taxon>Lolliginicoccus</taxon>
    </lineage>
</organism>
<reference evidence="7" key="1">
    <citation type="submission" date="2020-09" db="EMBL/GenBank/DDBJ databases">
        <title>Hoyosella lacisalsi sp. nov., a halotolerant actinobacterium isolated from soil of Lake Gudzhirganskoe.</title>
        <authorList>
            <person name="Yang Q."/>
            <person name="Guo P.Y."/>
            <person name="Liu S.W."/>
            <person name="Li F.N."/>
            <person name="Sun C.H."/>
        </authorList>
    </citation>
    <scope>NUCLEOTIDE SEQUENCE</scope>
    <source>
        <strain evidence="7">G463</strain>
    </source>
</reference>
<comment type="pathway">
    <text evidence="1">Cofactor biosynthesis; thiamine diphosphate biosynthesis.</text>
</comment>
<evidence type="ECO:0000256" key="4">
    <source>
        <dbReference type="ARBA" id="ARBA00049872"/>
    </source>
</evidence>
<keyword evidence="8" id="KW-1185">Reference proteome</keyword>
<dbReference type="NCBIfam" id="TIGR02352">
    <property type="entry name" value="thiamin_ThiO"/>
    <property type="match status" value="1"/>
</dbReference>
<dbReference type="Pfam" id="PF01266">
    <property type="entry name" value="DAO"/>
    <property type="match status" value="1"/>
</dbReference>
<dbReference type="InterPro" id="IPR012727">
    <property type="entry name" value="Gly_oxidase_ThiO"/>
</dbReference>
<proteinExistence type="predicted"/>
<evidence type="ECO:0000313" key="8">
    <source>
        <dbReference type="Proteomes" id="UP000642993"/>
    </source>
</evidence>
<dbReference type="InterPro" id="IPR006076">
    <property type="entry name" value="FAD-dep_OxRdtase"/>
</dbReference>
<dbReference type="PANTHER" id="PTHR13847">
    <property type="entry name" value="SARCOSINE DEHYDROGENASE-RELATED"/>
    <property type="match status" value="1"/>
</dbReference>
<dbReference type="SUPFAM" id="SSF51971">
    <property type="entry name" value="Nucleotide-binding domain"/>
    <property type="match status" value="1"/>
</dbReference>
<accession>A0A927PN10</accession>
<dbReference type="PANTHER" id="PTHR13847:SF289">
    <property type="entry name" value="GLYCINE OXIDASE"/>
    <property type="match status" value="1"/>
</dbReference>
<evidence type="ECO:0000256" key="2">
    <source>
        <dbReference type="ARBA" id="ARBA00022977"/>
    </source>
</evidence>
<dbReference type="InterPro" id="IPR036188">
    <property type="entry name" value="FAD/NAD-bd_sf"/>
</dbReference>
<sequence length="356" mass="37848">MPDVTERCSVAVIGGGVIGSTVAWTLAEAGHRVTLYTDRAVEQSTTWVAGGMLAPWSEAWPGDSGLLDLSLASMRAWPGFAARLEQDEHRVITARGSLAVAADEGDVADLHRVMAWLEARGEPVAPLSRREARALEPGLAAGLRPVFQVQDELAVDNRATLLALRELAVRAGATIEQRRISSLASLPQDQVVVAAGPWTSELLPALRVRPVKGEIMRLARRSFSAPPPRRIVRGWVRGRHVYLVPRPDGMVVGATQHEAGFDTTVTAGGVRDLLADAEAVFPGVADYAITDMSAGLRPVTPDNIPLIGRVDDRTLVAAGHGRNGMLLAPLTGSAILAELDGQPLAEAAAAHPRRFA</sequence>
<feature type="domain" description="FAD dependent oxidoreductase" evidence="6">
    <location>
        <begin position="10"/>
        <end position="334"/>
    </location>
</feature>
<gene>
    <name evidence="7" type="primary">thiO</name>
    <name evidence="7" type="ORF">HT102_12985</name>
</gene>
<evidence type="ECO:0000313" key="7">
    <source>
        <dbReference type="EMBL" id="MBD8507397.1"/>
    </source>
</evidence>
<dbReference type="Gene3D" id="3.30.9.10">
    <property type="entry name" value="D-Amino Acid Oxidase, subunit A, domain 2"/>
    <property type="match status" value="1"/>
</dbReference>
<dbReference type="GO" id="GO:0009228">
    <property type="term" value="P:thiamine biosynthetic process"/>
    <property type="evidence" value="ECO:0007669"/>
    <property type="project" value="UniProtKB-KW"/>
</dbReference>
<keyword evidence="3 7" id="KW-0560">Oxidoreductase</keyword>